<feature type="compositionally biased region" description="Basic and acidic residues" evidence="17">
    <location>
        <begin position="1041"/>
        <end position="1059"/>
    </location>
</feature>
<dbReference type="GO" id="GO:0006364">
    <property type="term" value="P:rRNA processing"/>
    <property type="evidence" value="ECO:0007669"/>
    <property type="project" value="UniProtKB-UniRule"/>
</dbReference>
<keyword evidence="7 16" id="KW-0540">Nuclease</keyword>
<dbReference type="NCBIfam" id="NF008074">
    <property type="entry name" value="PRK10811.1"/>
    <property type="match status" value="1"/>
</dbReference>
<comment type="cofactor">
    <cofactor evidence="16">
        <name>Zn(2+)</name>
        <dbReference type="ChEBI" id="CHEBI:29105"/>
    </cofactor>
    <text evidence="16">Binds 2 Zn(2+) ions per homotetramer.</text>
</comment>
<dbReference type="PROSITE" id="PS50126">
    <property type="entry name" value="S1"/>
    <property type="match status" value="1"/>
</dbReference>
<feature type="compositionally biased region" description="Low complexity" evidence="17">
    <location>
        <begin position="917"/>
        <end position="926"/>
    </location>
</feature>
<proteinExistence type="inferred from homology"/>
<sequence>MIRMLINATQQEELRVALVDGQRLYDLDIESGSREQKKANIYKGKITRIEPSLEAAFVDYGAERHGFLPLKEISKTYFSKKSNSDGRLNIKDVLTEGQEVIVQVDKEERGNKGAALTTFVSLAGRYLVLMPNNPRAGGISRRIDGDDRTQLKEAMSGLSTPENGGLIVRTAGVGRSTEELQWDLDYLDTLWSSITKAASEKPAPFLIYQESNIVIRAIRDYLRDDIGEVLIDEKGAYQDAINFVMQVMPQFKSRIKQYSDTTPLFNRFQIETQIETAFQREVRLPSGGSIVIDPTEALVSIDINSARATKGGDIEETALQTNLEAADEIARQLRLRDIGGLVVIDFIDMTPLKNQKEVENRMKQALEADRARVQLGRISRFGLLEMSRQRLRPSLGETSGIVCPRCNGQGFIRDVESLALSVLRLIEEECAKERTAQIRAILPVSVATFLLNEKRTNIAKIEKRNDVHIILVPNPHMETPHFTVERIRDDNAVITQDDSSYTLVETPDEAPYEPRQAVEQARPQAAVTSIAPKSPAPAPTPEPKKVEKTGLLTRIFRALFGATEEAETKKDSKPSTTTKSRSNQGTQGDRNKRSKPQRTNKHQKRDQGDERKQEKPRSTRKTRREQAEAQVKTHAPQAKKKAPQSEERSETKRKATVEVAPEKKVPEVKERKRTRNENKRRNGKLRDEAELAKQENAKQEADAKEAAQIEAQEGQRSDATSTDSASTKERKPRRSRRSRKSPRGDAAPTQAEATQPATEETSVATETPSSVEVVESKLEANTAKKELETTSIPKTAAKEETSSNEEAPQTTPIVDAEPAKETASDDTTKNAVENSAQPASEPVAESEPVETTDPESTSSEAANAEDTSVKTEQEEPVMEAAQTETAPTPDTVEVSSTNENQQTASNETSSDNEPAVSTSEATTTKETSTEEANTEETDAKESSTQESILEKADSEESSTQESILEKTDSEESSSEQNNSVEAVTETPDSKPEAQPTPEPTADQPEPTTQRARAPRRGRGKPAPKVTEKRASVELPEAILKQQEEARKALEEKRAASSERRGRRQGRVKNDPRLSRGEDVQATPPESASSGTETAE</sequence>
<dbReference type="GO" id="GO:0008270">
    <property type="term" value="F:zinc ion binding"/>
    <property type="evidence" value="ECO:0007669"/>
    <property type="project" value="UniProtKB-UniRule"/>
</dbReference>
<evidence type="ECO:0000256" key="6">
    <source>
        <dbReference type="ARBA" id="ARBA00022694"/>
    </source>
</evidence>
<dbReference type="Pfam" id="PF00575">
    <property type="entry name" value="S1"/>
    <property type="match status" value="1"/>
</dbReference>
<evidence type="ECO:0000256" key="15">
    <source>
        <dbReference type="ARBA" id="ARBA00023136"/>
    </source>
</evidence>
<dbReference type="KEGG" id="mme:Marme_1999"/>
<dbReference type="OrthoDB" id="9804278at2"/>
<keyword evidence="2 16" id="KW-1003">Cell membrane</keyword>
<comment type="subcellular location">
    <subcellularLocation>
        <location evidence="16">Cytoplasm</location>
    </subcellularLocation>
    <subcellularLocation>
        <location evidence="16">Cell inner membrane</location>
        <topology evidence="16">Peripheral membrane protein</topology>
        <orientation evidence="16">Cytoplasmic side</orientation>
    </subcellularLocation>
</comment>
<dbReference type="GO" id="GO:0008033">
    <property type="term" value="P:tRNA processing"/>
    <property type="evidence" value="ECO:0007669"/>
    <property type="project" value="UniProtKB-UniRule"/>
</dbReference>
<dbReference type="GO" id="GO:0000049">
    <property type="term" value="F:tRNA binding"/>
    <property type="evidence" value="ECO:0007669"/>
    <property type="project" value="UniProtKB-KW"/>
</dbReference>
<feature type="binding site" evidence="16">
    <location>
        <position position="406"/>
    </location>
    <ligand>
        <name>Zn(2+)</name>
        <dbReference type="ChEBI" id="CHEBI:29105"/>
        <note>ligand shared between dimeric partners</note>
    </ligand>
</feature>
<keyword evidence="12 16" id="KW-0862">Zinc</keyword>
<protein>
    <recommendedName>
        <fullName evidence="16">Ribonuclease E</fullName>
        <shortName evidence="16">RNase E</shortName>
        <ecNumber evidence="16">3.1.26.12</ecNumber>
    </recommendedName>
</protein>
<feature type="compositionally biased region" description="Low complexity" evidence="17">
    <location>
        <begin position="746"/>
        <end position="761"/>
    </location>
</feature>
<comment type="cofactor">
    <cofactor evidence="16">
        <name>Mg(2+)</name>
        <dbReference type="ChEBI" id="CHEBI:18420"/>
    </cofactor>
    <text evidence="16">Binds 1 Mg(2+) ion per subunit.</text>
</comment>
<feature type="binding site" evidence="16">
    <location>
        <position position="302"/>
    </location>
    <ligand>
        <name>Mg(2+)</name>
        <dbReference type="ChEBI" id="CHEBI:18420"/>
        <note>catalytic</note>
    </ligand>
</feature>
<comment type="function">
    <text evidence="16">Endoribonuclease that plays a central role in RNA processing and decay. Required for the maturation of 5S and 16S rRNAs and the majority of tRNAs. Also involved in the degradation of most mRNAs.</text>
</comment>
<feature type="region of interest" description="Disordered" evidence="17">
    <location>
        <begin position="499"/>
        <end position="550"/>
    </location>
</feature>
<feature type="compositionally biased region" description="Basic and acidic residues" evidence="17">
    <location>
        <begin position="937"/>
        <end position="954"/>
    </location>
</feature>
<comment type="subunit">
    <text evidence="16">Component of the RNA degradosome, which is a multiprotein complex involved in RNA processing and mRNA degradation. Within the RNA degradosome, RNase E assembles into a homotetramer formed by a dimer of dimers.</text>
</comment>
<evidence type="ECO:0000256" key="17">
    <source>
        <dbReference type="SAM" id="MobiDB-lite"/>
    </source>
</evidence>
<feature type="compositionally biased region" description="Basic and acidic residues" evidence="17">
    <location>
        <begin position="643"/>
        <end position="707"/>
    </location>
</feature>
<dbReference type="Gene3D" id="2.40.50.140">
    <property type="entry name" value="Nucleic acid-binding proteins"/>
    <property type="match status" value="1"/>
</dbReference>
<dbReference type="GO" id="GO:0005737">
    <property type="term" value="C:cytoplasm"/>
    <property type="evidence" value="ECO:0007669"/>
    <property type="project" value="UniProtKB-SubCell"/>
</dbReference>
<feature type="compositionally biased region" description="Basic residues" evidence="17">
    <location>
        <begin position="730"/>
        <end position="741"/>
    </location>
</feature>
<evidence type="ECO:0000256" key="2">
    <source>
        <dbReference type="ARBA" id="ARBA00022475"/>
    </source>
</evidence>
<accession>F2K3A5</accession>
<evidence type="ECO:0000259" key="18">
    <source>
        <dbReference type="PROSITE" id="PS50126"/>
    </source>
</evidence>
<keyword evidence="11 16" id="KW-0378">Hydrolase</keyword>
<dbReference type="STRING" id="717774.Marme_1999"/>
<feature type="compositionally biased region" description="Basic and acidic residues" evidence="17">
    <location>
        <begin position="605"/>
        <end position="617"/>
    </location>
</feature>
<feature type="region of interest" description="Required for zinc-mediated homotetramerization and catalytic activity" evidence="16">
    <location>
        <begin position="403"/>
        <end position="406"/>
    </location>
</feature>
<comment type="catalytic activity">
    <reaction evidence="16">
        <text>Endonucleolytic cleavage of single-stranded RNA in A- and U-rich regions.</text>
        <dbReference type="EC" id="3.1.26.12"/>
    </reaction>
</comment>
<keyword evidence="10 16" id="KW-0255">Endonuclease</keyword>
<dbReference type="RefSeq" id="WP_013661152.1">
    <property type="nucleotide sequence ID" value="NC_015276.1"/>
</dbReference>
<dbReference type="SMART" id="SM00316">
    <property type="entry name" value="S1"/>
    <property type="match status" value="1"/>
</dbReference>
<feature type="binding site" evidence="16">
    <location>
        <position position="345"/>
    </location>
    <ligand>
        <name>Mg(2+)</name>
        <dbReference type="ChEBI" id="CHEBI:18420"/>
        <note>catalytic</note>
    </ligand>
</feature>
<dbReference type="GO" id="GO:0008995">
    <property type="term" value="F:ribonuclease E activity"/>
    <property type="evidence" value="ECO:0007669"/>
    <property type="project" value="UniProtKB-EC"/>
</dbReference>
<evidence type="ECO:0000256" key="7">
    <source>
        <dbReference type="ARBA" id="ARBA00022722"/>
    </source>
</evidence>
<feature type="domain" description="S1 motif" evidence="18">
    <location>
        <begin position="39"/>
        <end position="119"/>
    </location>
</feature>
<evidence type="ECO:0000256" key="14">
    <source>
        <dbReference type="ARBA" id="ARBA00022884"/>
    </source>
</evidence>
<feature type="compositionally biased region" description="Basic and acidic residues" evidence="17">
    <location>
        <begin position="774"/>
        <end position="788"/>
    </location>
</feature>
<feature type="region of interest" description="Disordered" evidence="17">
    <location>
        <begin position="562"/>
        <end position="1095"/>
    </location>
</feature>
<feature type="compositionally biased region" description="Low complexity" evidence="17">
    <location>
        <begin position="708"/>
        <end position="725"/>
    </location>
</feature>
<feature type="compositionally biased region" description="Basic and acidic residues" evidence="17">
    <location>
        <begin position="817"/>
        <end position="828"/>
    </location>
</feature>
<evidence type="ECO:0000256" key="3">
    <source>
        <dbReference type="ARBA" id="ARBA00022490"/>
    </source>
</evidence>
<keyword evidence="5 16" id="KW-0698">rRNA processing</keyword>
<comment type="similarity">
    <text evidence="1">Belongs to the RNase E/G family. RNase G subfamily.</text>
</comment>
<dbReference type="EMBL" id="CP002583">
    <property type="protein sequence ID" value="ADZ91247.1"/>
    <property type="molecule type" value="Genomic_DNA"/>
</dbReference>
<dbReference type="GO" id="GO:0019843">
    <property type="term" value="F:rRNA binding"/>
    <property type="evidence" value="ECO:0007669"/>
    <property type="project" value="UniProtKB-KW"/>
</dbReference>
<feature type="compositionally biased region" description="Basic residues" evidence="17">
    <location>
        <begin position="1012"/>
        <end position="1021"/>
    </location>
</feature>
<evidence type="ECO:0000256" key="8">
    <source>
        <dbReference type="ARBA" id="ARBA00022723"/>
    </source>
</evidence>
<feature type="compositionally biased region" description="Polar residues" evidence="17">
    <location>
        <begin position="882"/>
        <end position="916"/>
    </location>
</feature>
<dbReference type="PANTHER" id="PTHR30001:SF1">
    <property type="entry name" value="RIBONUCLEASE E_G-LIKE PROTEIN, CHLOROPLASTIC"/>
    <property type="match status" value="1"/>
</dbReference>
<feature type="compositionally biased region" description="Basic and acidic residues" evidence="17">
    <location>
        <begin position="1067"/>
        <end position="1078"/>
    </location>
</feature>
<evidence type="ECO:0000256" key="12">
    <source>
        <dbReference type="ARBA" id="ARBA00022833"/>
    </source>
</evidence>
<dbReference type="Pfam" id="PF20833">
    <property type="entry name" value="RNase_E_G_Thio"/>
    <property type="match status" value="1"/>
</dbReference>
<keyword evidence="13 16" id="KW-0460">Magnesium</keyword>
<evidence type="ECO:0000256" key="11">
    <source>
        <dbReference type="ARBA" id="ARBA00022801"/>
    </source>
</evidence>
<dbReference type="Proteomes" id="UP000001062">
    <property type="component" value="Chromosome"/>
</dbReference>
<dbReference type="Gene3D" id="3.40.1260.20">
    <property type="entry name" value="Ribonuclease E, catalytic domain"/>
    <property type="match status" value="1"/>
</dbReference>
<evidence type="ECO:0000313" key="20">
    <source>
        <dbReference type="Proteomes" id="UP000001062"/>
    </source>
</evidence>
<organism evidence="19 20">
    <name type="scientific">Marinomonas mediterranea (strain ATCC 700492 / JCM 21426 / NBRC 103028 / MMB-1)</name>
    <dbReference type="NCBI Taxonomy" id="717774"/>
    <lineage>
        <taxon>Bacteria</taxon>
        <taxon>Pseudomonadati</taxon>
        <taxon>Pseudomonadota</taxon>
        <taxon>Gammaproteobacteria</taxon>
        <taxon>Oceanospirillales</taxon>
        <taxon>Oceanospirillaceae</taxon>
        <taxon>Marinomonas</taxon>
    </lineage>
</organism>
<dbReference type="PANTHER" id="PTHR30001">
    <property type="entry name" value="RIBONUCLEASE"/>
    <property type="match status" value="1"/>
</dbReference>
<keyword evidence="4 16" id="KW-0997">Cell inner membrane</keyword>
<dbReference type="GO" id="GO:0000287">
    <property type="term" value="F:magnesium ion binding"/>
    <property type="evidence" value="ECO:0007669"/>
    <property type="project" value="UniProtKB-UniRule"/>
</dbReference>
<dbReference type="InterPro" id="IPR028878">
    <property type="entry name" value="RNase_E"/>
</dbReference>
<dbReference type="AlphaFoldDB" id="F2K3A5"/>
<reference evidence="19 20" key="1">
    <citation type="journal article" date="2012" name="Stand. Genomic Sci.">
        <title>Complete genome sequence of the melanogenic marine bacterium Marinomonas mediterranea type strain (MMB-1(T)).</title>
        <authorList>
            <person name="Lucas-Elio P."/>
            <person name="Goodwin L."/>
            <person name="Woyke T."/>
            <person name="Pitluck S."/>
            <person name="Nolan M."/>
            <person name="Kyrpides N.C."/>
            <person name="Detter J.C."/>
            <person name="Copeland A."/>
            <person name="Teshima H."/>
            <person name="Bruce D."/>
            <person name="Detter C."/>
            <person name="Tapia R."/>
            <person name="Han S."/>
            <person name="Land M.L."/>
            <person name="Ivanova N."/>
            <person name="Mikhailova N."/>
            <person name="Johnston A.W."/>
            <person name="Sanchez-Amat A."/>
        </authorList>
    </citation>
    <scope>NUCLEOTIDE SEQUENCE [LARGE SCALE GENOMIC DNA]</scope>
    <source>
        <strain evidence="20">ATCC 700492 / JCM 21426 / NBRC 103028 / MMB-1</strain>
    </source>
</reference>
<evidence type="ECO:0000313" key="19">
    <source>
        <dbReference type="EMBL" id="ADZ91247.1"/>
    </source>
</evidence>
<dbReference type="EC" id="3.1.26.12" evidence="16"/>
<evidence type="ECO:0000256" key="13">
    <source>
        <dbReference type="ARBA" id="ARBA00022842"/>
    </source>
</evidence>
<name>F2K3A5_MARM1</name>
<dbReference type="GO" id="GO:0009898">
    <property type="term" value="C:cytoplasmic side of plasma membrane"/>
    <property type="evidence" value="ECO:0007669"/>
    <property type="project" value="UniProtKB-UniRule"/>
</dbReference>
<evidence type="ECO:0000256" key="4">
    <source>
        <dbReference type="ARBA" id="ARBA00022519"/>
    </source>
</evidence>
<dbReference type="InterPro" id="IPR003029">
    <property type="entry name" value="S1_domain"/>
</dbReference>
<gene>
    <name evidence="16" type="primary">rne</name>
    <name evidence="19" type="ordered locus">Marme_1999</name>
</gene>
<dbReference type="CDD" id="cd04453">
    <property type="entry name" value="S1_RNase_E"/>
    <property type="match status" value="1"/>
</dbReference>
<keyword evidence="16" id="KW-0820">tRNA-binding</keyword>
<dbReference type="GO" id="GO:0006402">
    <property type="term" value="P:mRNA catabolic process"/>
    <property type="evidence" value="ECO:0007669"/>
    <property type="project" value="UniProtKB-UniRule"/>
</dbReference>
<comment type="similarity">
    <text evidence="16">Belongs to the RNase E/G family. RNase E subfamily.</text>
</comment>
<evidence type="ECO:0000256" key="9">
    <source>
        <dbReference type="ARBA" id="ARBA00022730"/>
    </source>
</evidence>
<dbReference type="InterPro" id="IPR012340">
    <property type="entry name" value="NA-bd_OB-fold"/>
</dbReference>
<evidence type="ECO:0000256" key="5">
    <source>
        <dbReference type="ARBA" id="ARBA00022552"/>
    </source>
</evidence>
<evidence type="ECO:0000256" key="10">
    <source>
        <dbReference type="ARBA" id="ARBA00022759"/>
    </source>
</evidence>
<keyword evidence="20" id="KW-1185">Reference proteome</keyword>
<keyword evidence="6 16" id="KW-0819">tRNA processing</keyword>
<feature type="compositionally biased region" description="Basic residues" evidence="17">
    <location>
        <begin position="592"/>
        <end position="604"/>
    </location>
</feature>
<keyword evidence="15 16" id="KW-0472">Membrane</keyword>
<evidence type="ECO:0000256" key="1">
    <source>
        <dbReference type="ARBA" id="ARBA00005663"/>
    </source>
</evidence>
<dbReference type="NCBIfam" id="TIGR00757">
    <property type="entry name" value="RNaseEG"/>
    <property type="match status" value="1"/>
</dbReference>
<keyword evidence="14 16" id="KW-0694">RNA-binding</keyword>
<dbReference type="SUPFAM" id="SSF50249">
    <property type="entry name" value="Nucleic acid-binding proteins"/>
    <property type="match status" value="1"/>
</dbReference>
<dbReference type="PATRIC" id="fig|717774.3.peg.2061"/>
<keyword evidence="3 16" id="KW-0963">Cytoplasm</keyword>
<dbReference type="InterPro" id="IPR048583">
    <property type="entry name" value="RNase_E_G_thioredoxin-like"/>
</dbReference>
<feature type="compositionally biased region" description="Polar residues" evidence="17">
    <location>
        <begin position="1083"/>
        <end position="1095"/>
    </location>
</feature>
<dbReference type="InterPro" id="IPR004659">
    <property type="entry name" value="RNase_E/G"/>
</dbReference>
<dbReference type="Pfam" id="PF10150">
    <property type="entry name" value="RNase_E_G"/>
    <property type="match status" value="1"/>
</dbReference>
<evidence type="ECO:0000256" key="16">
    <source>
        <dbReference type="HAMAP-Rule" id="MF_00970"/>
    </source>
</evidence>
<dbReference type="HAMAP" id="MF_00970">
    <property type="entry name" value="RNase_E"/>
    <property type="match status" value="1"/>
</dbReference>
<feature type="binding site" evidence="16">
    <location>
        <position position="403"/>
    </location>
    <ligand>
        <name>Zn(2+)</name>
        <dbReference type="ChEBI" id="CHEBI:29105"/>
        <note>ligand shared between dimeric partners</note>
    </ligand>
</feature>
<dbReference type="FunFam" id="2.40.50.140:FF:000040">
    <property type="entry name" value="Ribonuclease E"/>
    <property type="match status" value="1"/>
</dbReference>
<dbReference type="HOGENOM" id="CLU_003468_0_0_6"/>
<feature type="compositionally biased region" description="Polar residues" evidence="17">
    <location>
        <begin position="829"/>
        <end position="838"/>
    </location>
</feature>
<keyword evidence="8 16" id="KW-0479">Metal-binding</keyword>
<dbReference type="InterPro" id="IPR019307">
    <property type="entry name" value="RNA-bd_AU-1/RNase_E/G"/>
</dbReference>
<keyword evidence="9 16" id="KW-0699">rRNA-binding</keyword>
<dbReference type="eggNOG" id="COG1530">
    <property type="taxonomic scope" value="Bacteria"/>
</dbReference>